<proteinExistence type="predicted"/>
<organism evidence="1 2">
    <name type="scientific">Scortum barcoo</name>
    <name type="common">barcoo grunter</name>
    <dbReference type="NCBI Taxonomy" id="214431"/>
    <lineage>
        <taxon>Eukaryota</taxon>
        <taxon>Metazoa</taxon>
        <taxon>Chordata</taxon>
        <taxon>Craniata</taxon>
        <taxon>Vertebrata</taxon>
        <taxon>Euteleostomi</taxon>
        <taxon>Actinopterygii</taxon>
        <taxon>Neopterygii</taxon>
        <taxon>Teleostei</taxon>
        <taxon>Neoteleostei</taxon>
        <taxon>Acanthomorphata</taxon>
        <taxon>Eupercaria</taxon>
        <taxon>Centrarchiformes</taxon>
        <taxon>Terapontoidei</taxon>
        <taxon>Terapontidae</taxon>
        <taxon>Scortum</taxon>
    </lineage>
</organism>
<name>A0ACB8V827_9TELE</name>
<comment type="caution">
    <text evidence="1">The sequence shown here is derived from an EMBL/GenBank/DDBJ whole genome shotgun (WGS) entry which is preliminary data.</text>
</comment>
<evidence type="ECO:0000313" key="1">
    <source>
        <dbReference type="EMBL" id="KAI3351495.1"/>
    </source>
</evidence>
<reference evidence="1" key="1">
    <citation type="submission" date="2022-04" db="EMBL/GenBank/DDBJ databases">
        <title>Jade perch genome.</title>
        <authorList>
            <person name="Chao B."/>
        </authorList>
    </citation>
    <scope>NUCLEOTIDE SEQUENCE</scope>
    <source>
        <strain evidence="1">CB-2022</strain>
    </source>
</reference>
<keyword evidence="2" id="KW-1185">Reference proteome</keyword>
<dbReference type="EMBL" id="CM041554">
    <property type="protein sequence ID" value="KAI3351495.1"/>
    <property type="molecule type" value="Genomic_DNA"/>
</dbReference>
<gene>
    <name evidence="1" type="ORF">L3Q82_020343</name>
</gene>
<dbReference type="Proteomes" id="UP000831701">
    <property type="component" value="Chromosome 24"/>
</dbReference>
<accession>A0ACB8V827</accession>
<evidence type="ECO:0000313" key="2">
    <source>
        <dbReference type="Proteomes" id="UP000831701"/>
    </source>
</evidence>
<protein>
    <submittedName>
        <fullName evidence="1">Uncharacterized protein</fullName>
    </submittedName>
</protein>
<sequence length="232" mass="25976">MILLWITLLLLHQGYALISVTTVQLGDPVTLTCLFPGWEYSNARVKWYKQSVGDTLKLITILMKSTTKPTFEKGFPPSRFDANLTTTASTLTILKTIQEDEAVYHCAGTTWSKDQWSGVYLSLIGNTCLHLTGWRLNDVILLPLCAVLAICVIVIAVLICGIKKSKCDYCNNEDAVSLQENIAKRNLERNEDTWIYSVAVFNMIKNGSSENKDSRTADRERIYAAIKAFGLD</sequence>